<evidence type="ECO:0000313" key="7">
    <source>
        <dbReference type="EMBL" id="CAF3793190.1"/>
    </source>
</evidence>
<dbReference type="OrthoDB" id="10064942at2759"/>
<accession>A0A815LBI6</accession>
<name>A0A815LBI6_9BILA</name>
<dbReference type="EMBL" id="CAJNOW010004183">
    <property type="protein sequence ID" value="CAF1407731.1"/>
    <property type="molecule type" value="Genomic_DNA"/>
</dbReference>
<organism evidence="2 11">
    <name type="scientific">Rotaria magnacalcarata</name>
    <dbReference type="NCBI Taxonomy" id="392030"/>
    <lineage>
        <taxon>Eukaryota</taxon>
        <taxon>Metazoa</taxon>
        <taxon>Spiralia</taxon>
        <taxon>Gnathifera</taxon>
        <taxon>Rotifera</taxon>
        <taxon>Eurotatoria</taxon>
        <taxon>Bdelloidea</taxon>
        <taxon>Philodinida</taxon>
        <taxon>Philodinidae</taxon>
        <taxon>Rotaria</taxon>
    </lineage>
</organism>
<dbReference type="EMBL" id="CAJNRE010008455">
    <property type="protein sequence ID" value="CAF2073219.1"/>
    <property type="molecule type" value="Genomic_DNA"/>
</dbReference>
<proteinExistence type="predicted"/>
<dbReference type="Proteomes" id="UP000663855">
    <property type="component" value="Unassembled WGS sequence"/>
</dbReference>
<dbReference type="EMBL" id="CAJNOV010007753">
    <property type="protein sequence ID" value="CAF1295967.1"/>
    <property type="molecule type" value="Genomic_DNA"/>
</dbReference>
<dbReference type="Proteomes" id="UP000676336">
    <property type="component" value="Unassembled WGS sequence"/>
</dbReference>
<dbReference type="EMBL" id="CAJOBJ010000084">
    <property type="protein sequence ID" value="CAF3793190.1"/>
    <property type="molecule type" value="Genomic_DNA"/>
</dbReference>
<dbReference type="EMBL" id="CAJNRG010004759">
    <property type="protein sequence ID" value="CAF2068778.1"/>
    <property type="molecule type" value="Genomic_DNA"/>
</dbReference>
<sequence>MLELLPNELTIECFEYFYIFHLFYSFNGLNDRFNKLIRNIPIHVSFDHVCKSTFDHFCKQLLSNSEIKQQIYSLHLSNKDTCRQIDRFLTLIPLNELLHLQTLTLTQLDRENIVKLKSMLAISTNLFSSELISSPTDEDQIISVLPISNLKTNYQCYHYDHL</sequence>
<dbReference type="Proteomes" id="UP000681720">
    <property type="component" value="Unassembled WGS sequence"/>
</dbReference>
<dbReference type="Proteomes" id="UP000663887">
    <property type="component" value="Unassembled WGS sequence"/>
</dbReference>
<dbReference type="EMBL" id="CAJOBF010000931">
    <property type="protein sequence ID" value="CAF3890795.1"/>
    <property type="molecule type" value="Genomic_DNA"/>
</dbReference>
<evidence type="ECO:0000313" key="2">
    <source>
        <dbReference type="EMBL" id="CAF1407731.1"/>
    </source>
</evidence>
<evidence type="ECO:0000313" key="4">
    <source>
        <dbReference type="EMBL" id="CAF2068778.1"/>
    </source>
</evidence>
<evidence type="ECO:0000313" key="11">
    <source>
        <dbReference type="Proteomes" id="UP000663834"/>
    </source>
</evidence>
<dbReference type="EMBL" id="CAJNRF010001287">
    <property type="protein sequence ID" value="CAF2003873.1"/>
    <property type="molecule type" value="Genomic_DNA"/>
</dbReference>
<evidence type="ECO:0000313" key="8">
    <source>
        <dbReference type="EMBL" id="CAF3808393.1"/>
    </source>
</evidence>
<dbReference type="EMBL" id="CAJOBI010000251">
    <property type="protein sequence ID" value="CAF3808393.1"/>
    <property type="molecule type" value="Genomic_DNA"/>
</dbReference>
<evidence type="ECO:0000313" key="6">
    <source>
        <dbReference type="EMBL" id="CAF3756524.1"/>
    </source>
</evidence>
<reference evidence="2" key="1">
    <citation type="submission" date="2021-02" db="EMBL/GenBank/DDBJ databases">
        <authorList>
            <person name="Nowell W R."/>
        </authorList>
    </citation>
    <scope>NUCLEOTIDE SEQUENCE</scope>
</reference>
<evidence type="ECO:0000313" key="10">
    <source>
        <dbReference type="EMBL" id="CAF3912729.1"/>
    </source>
</evidence>
<dbReference type="AlphaFoldDB" id="A0A815LBI6"/>
<dbReference type="Proteomes" id="UP000681967">
    <property type="component" value="Unassembled WGS sequence"/>
</dbReference>
<dbReference type="Proteomes" id="UP000663834">
    <property type="component" value="Unassembled WGS sequence"/>
</dbReference>
<gene>
    <name evidence="6" type="ORF">BYL167_LOCUS621</name>
    <name evidence="1" type="ORF">CJN711_LOCUS16673</name>
    <name evidence="7" type="ORF">GIL414_LOCUS665</name>
    <name evidence="2" type="ORF">KQP761_LOCUS10001</name>
    <name evidence="5" type="ORF">MBJ925_LOCUS17104</name>
    <name evidence="10" type="ORF">OVN521_LOCUS10133</name>
    <name evidence="8" type="ORF">SMN809_LOCUS1581</name>
    <name evidence="9" type="ORF">UXM345_LOCUS9991</name>
    <name evidence="3" type="ORF">WKI299_LOCUS4901</name>
    <name evidence="4" type="ORF">XDN619_LOCUS12124</name>
</gene>
<dbReference type="EMBL" id="CAJOBH010000070">
    <property type="protein sequence ID" value="CAF3756524.1"/>
    <property type="molecule type" value="Genomic_DNA"/>
</dbReference>
<dbReference type="EMBL" id="CAJOBG010001277">
    <property type="protein sequence ID" value="CAF3912729.1"/>
    <property type="molecule type" value="Genomic_DNA"/>
</dbReference>
<evidence type="ECO:0000313" key="1">
    <source>
        <dbReference type="EMBL" id="CAF1295967.1"/>
    </source>
</evidence>
<dbReference type="Proteomes" id="UP000663842">
    <property type="component" value="Unassembled WGS sequence"/>
</dbReference>
<comment type="caution">
    <text evidence="2">The sequence shown here is derived from an EMBL/GenBank/DDBJ whole genome shotgun (WGS) entry which is preliminary data.</text>
</comment>
<evidence type="ECO:0000313" key="5">
    <source>
        <dbReference type="EMBL" id="CAF2073219.1"/>
    </source>
</evidence>
<evidence type="ECO:0000313" key="12">
    <source>
        <dbReference type="Proteomes" id="UP000663866"/>
    </source>
</evidence>
<evidence type="ECO:0000313" key="9">
    <source>
        <dbReference type="EMBL" id="CAF3890795.1"/>
    </source>
</evidence>
<dbReference type="Proteomes" id="UP000663866">
    <property type="component" value="Unassembled WGS sequence"/>
</dbReference>
<dbReference type="Proteomes" id="UP000663856">
    <property type="component" value="Unassembled WGS sequence"/>
</dbReference>
<protein>
    <submittedName>
        <fullName evidence="2">Uncharacterized protein</fullName>
    </submittedName>
</protein>
<dbReference type="Proteomes" id="UP000663824">
    <property type="component" value="Unassembled WGS sequence"/>
</dbReference>
<evidence type="ECO:0000313" key="3">
    <source>
        <dbReference type="EMBL" id="CAF2003873.1"/>
    </source>
</evidence>
<keyword evidence="12" id="KW-1185">Reference proteome</keyword>